<dbReference type="Proteomes" id="UP000241645">
    <property type="component" value="Unassembled WGS sequence"/>
</dbReference>
<organism evidence="1 2">
    <name type="scientific">Brevibacillus porteri</name>
    <dbReference type="NCBI Taxonomy" id="2126350"/>
    <lineage>
        <taxon>Bacteria</taxon>
        <taxon>Bacillati</taxon>
        <taxon>Bacillota</taxon>
        <taxon>Bacilli</taxon>
        <taxon>Bacillales</taxon>
        <taxon>Paenibacillaceae</taxon>
        <taxon>Brevibacillus</taxon>
    </lineage>
</organism>
<comment type="caution">
    <text evidence="1">The sequence shown here is derived from an EMBL/GenBank/DDBJ whole genome shotgun (WGS) entry which is preliminary data.</text>
</comment>
<gene>
    <name evidence="1" type="ORF">C7R92_04670</name>
</gene>
<name>A0ABX5FWB2_9BACL</name>
<dbReference type="EMBL" id="PXZO01000003">
    <property type="protein sequence ID" value="PSK14283.1"/>
    <property type="molecule type" value="Genomic_DNA"/>
</dbReference>
<evidence type="ECO:0000313" key="1">
    <source>
        <dbReference type="EMBL" id="PSK14283.1"/>
    </source>
</evidence>
<evidence type="ECO:0000313" key="2">
    <source>
        <dbReference type="Proteomes" id="UP000241645"/>
    </source>
</evidence>
<dbReference type="RefSeq" id="WP_106833398.1">
    <property type="nucleotide sequence ID" value="NZ_JARMEW010000015.1"/>
</dbReference>
<proteinExistence type="predicted"/>
<protein>
    <submittedName>
        <fullName evidence="1">Uncharacterized protein</fullName>
    </submittedName>
</protein>
<accession>A0ABX5FWB2</accession>
<dbReference type="GeneID" id="95749439"/>
<keyword evidence="2" id="KW-1185">Reference proteome</keyword>
<sequence>MRQSDEIVKVFRPVQTDGESSHLCRAFLNGRGRPADILDYEVNPYMQKLFIMACQAIEAEEEEKVSI</sequence>
<reference evidence="1 2" key="1">
    <citation type="submission" date="2018-03" db="EMBL/GenBank/DDBJ databases">
        <title>Brevisbacillus phylogenomics.</title>
        <authorList>
            <person name="Dunlap C."/>
        </authorList>
    </citation>
    <scope>NUCLEOTIDE SEQUENCE [LARGE SCALE GENOMIC DNA]</scope>
    <source>
        <strain evidence="1 2">NRRL B-41110</strain>
    </source>
</reference>